<feature type="non-terminal residue" evidence="2">
    <location>
        <position position="1"/>
    </location>
</feature>
<dbReference type="EMBL" id="MRZV01000595">
    <property type="protein sequence ID" value="PIK47210.1"/>
    <property type="molecule type" value="Genomic_DNA"/>
</dbReference>
<dbReference type="PROSITE" id="PS50853">
    <property type="entry name" value="FN3"/>
    <property type="match status" value="1"/>
</dbReference>
<reference evidence="2 3" key="1">
    <citation type="journal article" date="2017" name="PLoS Biol.">
        <title>The sea cucumber genome provides insights into morphological evolution and visceral regeneration.</title>
        <authorList>
            <person name="Zhang X."/>
            <person name="Sun L."/>
            <person name="Yuan J."/>
            <person name="Sun Y."/>
            <person name="Gao Y."/>
            <person name="Zhang L."/>
            <person name="Li S."/>
            <person name="Dai H."/>
            <person name="Hamel J.F."/>
            <person name="Liu C."/>
            <person name="Yu Y."/>
            <person name="Liu S."/>
            <person name="Lin W."/>
            <person name="Guo K."/>
            <person name="Jin S."/>
            <person name="Xu P."/>
            <person name="Storey K.B."/>
            <person name="Huan P."/>
            <person name="Zhang T."/>
            <person name="Zhou Y."/>
            <person name="Zhang J."/>
            <person name="Lin C."/>
            <person name="Li X."/>
            <person name="Xing L."/>
            <person name="Huo D."/>
            <person name="Sun M."/>
            <person name="Wang L."/>
            <person name="Mercier A."/>
            <person name="Li F."/>
            <person name="Yang H."/>
            <person name="Xiang J."/>
        </authorList>
    </citation>
    <scope>NUCLEOTIDE SEQUENCE [LARGE SCALE GENOMIC DNA]</scope>
    <source>
        <strain evidence="2">Shaxun</strain>
        <tissue evidence="2">Muscle</tissue>
    </source>
</reference>
<sequence length="394" mass="42808">PTCPGNSPLRFGGVLRSTAGTVSSRPWGTGQPIFILPHHLRKNPFKRGGAVIIVWFGTAKNCGGSSVPCPGRVTETQVSSACPIEDEFSQCNATCPRYSDNTTKFSKESNSSSNLLLTWRDWDVTVDRGIGPITGYLLRHGKLGEPSTDIQKGLSLHHLFTDLIDKQWYSFEVIGMTGTSTVGGGLCDGSASFKVLHFAGCEEPSRKPVKPIRVYLGGTSQTSLEFRWYKAPPCNIVNYSLVSDNRIIKTEILVCTPTSSIGLNNLTVCTEYEFQLQFVNTIGAGPKGFAKGTTNSDTLTGIPVDVDVSQVNSTSATVSWGKVTCVQSKNDNVIGYRYRLTSDGNGVREDTTKELKVELNSLTPNSKYKFKVKAMTSSKEGGPFTDDIVFDTPE</sequence>
<evidence type="ECO:0000313" key="2">
    <source>
        <dbReference type="EMBL" id="PIK47210.1"/>
    </source>
</evidence>
<organism evidence="2 3">
    <name type="scientific">Stichopus japonicus</name>
    <name type="common">Sea cucumber</name>
    <dbReference type="NCBI Taxonomy" id="307972"/>
    <lineage>
        <taxon>Eukaryota</taxon>
        <taxon>Metazoa</taxon>
        <taxon>Echinodermata</taxon>
        <taxon>Eleutherozoa</taxon>
        <taxon>Echinozoa</taxon>
        <taxon>Holothuroidea</taxon>
        <taxon>Aspidochirotacea</taxon>
        <taxon>Aspidochirotida</taxon>
        <taxon>Stichopodidae</taxon>
        <taxon>Apostichopus</taxon>
    </lineage>
</organism>
<dbReference type="PANTHER" id="PTHR26391">
    <property type="entry name" value="INACTIVE TYROSINE-PROTEIN KINASE 7"/>
    <property type="match status" value="1"/>
</dbReference>
<comment type="caution">
    <text evidence="2">The sequence shown here is derived from an EMBL/GenBank/DDBJ whole genome shotgun (WGS) entry which is preliminary data.</text>
</comment>
<evidence type="ECO:0000259" key="1">
    <source>
        <dbReference type="PROSITE" id="PS50853"/>
    </source>
</evidence>
<dbReference type="Proteomes" id="UP000230750">
    <property type="component" value="Unassembled WGS sequence"/>
</dbReference>
<dbReference type="PANTHER" id="PTHR26391:SF18">
    <property type="entry name" value="PROTEIN KINASE RECEPTOR TIE-1, PUTATIVE-RELATED"/>
    <property type="match status" value="1"/>
</dbReference>
<dbReference type="CDD" id="cd00063">
    <property type="entry name" value="FN3"/>
    <property type="match status" value="1"/>
</dbReference>
<dbReference type="InterPro" id="IPR036116">
    <property type="entry name" value="FN3_sf"/>
</dbReference>
<keyword evidence="3" id="KW-1185">Reference proteome</keyword>
<dbReference type="InterPro" id="IPR013783">
    <property type="entry name" value="Ig-like_fold"/>
</dbReference>
<dbReference type="STRING" id="307972.A0A2G8KGV9"/>
<dbReference type="Pfam" id="PF00041">
    <property type="entry name" value="fn3"/>
    <property type="match status" value="1"/>
</dbReference>
<dbReference type="Gene3D" id="2.60.40.10">
    <property type="entry name" value="Immunoglobulins"/>
    <property type="match status" value="2"/>
</dbReference>
<gene>
    <name evidence="2" type="ORF">BSL78_15933</name>
</gene>
<dbReference type="SUPFAM" id="SSF49265">
    <property type="entry name" value="Fibronectin type III"/>
    <property type="match status" value="2"/>
</dbReference>
<protein>
    <recommendedName>
        <fullName evidence="1">Fibronectin type-III domain-containing protein</fullName>
    </recommendedName>
</protein>
<feature type="domain" description="Fibronectin type-III" evidence="1">
    <location>
        <begin position="302"/>
        <end position="394"/>
    </location>
</feature>
<evidence type="ECO:0000313" key="3">
    <source>
        <dbReference type="Proteomes" id="UP000230750"/>
    </source>
</evidence>
<dbReference type="SMART" id="SM00060">
    <property type="entry name" value="FN3"/>
    <property type="match status" value="3"/>
</dbReference>
<proteinExistence type="predicted"/>
<dbReference type="AlphaFoldDB" id="A0A2G8KGV9"/>
<dbReference type="InterPro" id="IPR003961">
    <property type="entry name" value="FN3_dom"/>
</dbReference>
<accession>A0A2G8KGV9</accession>
<name>A0A2G8KGV9_STIJA</name>